<protein>
    <submittedName>
        <fullName evidence="3">Extracellular solute-binding protein family 1</fullName>
    </submittedName>
</protein>
<dbReference type="Gene3D" id="3.40.190.10">
    <property type="entry name" value="Periplasmic binding protein-like II"/>
    <property type="match status" value="1"/>
</dbReference>
<dbReference type="PANTHER" id="PTHR43649">
    <property type="entry name" value="ARABINOSE-BINDING PROTEIN-RELATED"/>
    <property type="match status" value="1"/>
</dbReference>
<dbReference type="PROSITE" id="PS51257">
    <property type="entry name" value="PROKAR_LIPOPROTEIN"/>
    <property type="match status" value="1"/>
</dbReference>
<proteinExistence type="predicted"/>
<sequence length="445" mass="48642">MTIRKRLLPLLAVLSLLAGLLAGCGGGSGGKGGDDGAGGNSGGSSGEVSGGSGELKGEFVLWTWEPEHPIALEAFYRKYPGIKMKRVEVAAEDVPKKLQTTIASGGELPDVIRIERGQKAKIFDMDILQNLEAVPFNADLSVLFEYDIAAFSMNGHMVAIPDDMSVSGIAYIKELAREHFGTDNPEEMEKLLPDWDTFIAKGQEVVQKSGGKVLMFPSLGGVWDILKGQRSEPFFDGDTMNTDVVRERVALLVKFRDSGIVGKLDQWTPAWNASFATSDYMFAVSPVWMPQYVIGPNDPADDRWALMVAPGGGFIRGGSSHGIPKGAKNAELAWKWIEFTSMSQEGAEAQKTDGVYTHYKPAYEDPEFTKWNWRNFGDQDIGKKFFVDISNVTTDVPENLNDSLLDEAMAIIIQTLAKDSSFGLEDAMARIEQELKAKNANIVIN</sequence>
<comment type="caution">
    <text evidence="3">The sequence shown here is derived from an EMBL/GenBank/DDBJ whole genome shotgun (WGS) entry which is preliminary data.</text>
</comment>
<evidence type="ECO:0000313" key="4">
    <source>
        <dbReference type="Proteomes" id="UP000681526"/>
    </source>
</evidence>
<dbReference type="Proteomes" id="UP000681526">
    <property type="component" value="Unassembled WGS sequence"/>
</dbReference>
<accession>A0ABN7RP56</accession>
<evidence type="ECO:0000256" key="2">
    <source>
        <dbReference type="SAM" id="SignalP"/>
    </source>
</evidence>
<keyword evidence="4" id="KW-1185">Reference proteome</keyword>
<dbReference type="InterPro" id="IPR006059">
    <property type="entry name" value="SBP"/>
</dbReference>
<feature type="chain" id="PRO_5045432901" evidence="2">
    <location>
        <begin position="23"/>
        <end position="445"/>
    </location>
</feature>
<keyword evidence="2" id="KW-0732">Signal</keyword>
<name>A0ABN7RP56_THEXY</name>
<dbReference type="Pfam" id="PF13416">
    <property type="entry name" value="SBP_bac_8"/>
    <property type="match status" value="1"/>
</dbReference>
<dbReference type="EMBL" id="CAJRAY010000026">
    <property type="protein sequence ID" value="CAG5082538.1"/>
    <property type="molecule type" value="Genomic_DNA"/>
</dbReference>
<organism evidence="3 4">
    <name type="scientific">Thermobacillus xylanilyticus</name>
    <dbReference type="NCBI Taxonomy" id="76633"/>
    <lineage>
        <taxon>Bacteria</taxon>
        <taxon>Bacillati</taxon>
        <taxon>Bacillota</taxon>
        <taxon>Bacilli</taxon>
        <taxon>Bacillales</taxon>
        <taxon>Paenibacillaceae</taxon>
        <taxon>Thermobacillus</taxon>
    </lineage>
</organism>
<dbReference type="InterPro" id="IPR050490">
    <property type="entry name" value="Bact_solute-bd_prot1"/>
</dbReference>
<feature type="signal peptide" evidence="2">
    <location>
        <begin position="1"/>
        <end position="22"/>
    </location>
</feature>
<gene>
    <name evidence="3" type="primary">txxe 918</name>
    <name evidence="3" type="ORF">TXXE_06060</name>
</gene>
<feature type="region of interest" description="Disordered" evidence="1">
    <location>
        <begin position="30"/>
        <end position="52"/>
    </location>
</feature>
<reference evidence="3 4" key="1">
    <citation type="submission" date="2021-04" db="EMBL/GenBank/DDBJ databases">
        <authorList>
            <person name="Rakotoarivonina H."/>
        </authorList>
    </citation>
    <scope>NUCLEOTIDE SEQUENCE [LARGE SCALE GENOMIC DNA]</scope>
    <source>
        <strain evidence="3 4">XE</strain>
    </source>
</reference>
<evidence type="ECO:0000256" key="1">
    <source>
        <dbReference type="SAM" id="MobiDB-lite"/>
    </source>
</evidence>
<evidence type="ECO:0000313" key="3">
    <source>
        <dbReference type="EMBL" id="CAG5082538.1"/>
    </source>
</evidence>
<dbReference type="PANTHER" id="PTHR43649:SF12">
    <property type="entry name" value="DIACETYLCHITOBIOSE BINDING PROTEIN DASA"/>
    <property type="match status" value="1"/>
</dbReference>
<dbReference type="SUPFAM" id="SSF53850">
    <property type="entry name" value="Periplasmic binding protein-like II"/>
    <property type="match status" value="1"/>
</dbReference>
<dbReference type="RefSeq" id="WP_213483867.1">
    <property type="nucleotide sequence ID" value="NZ_CAJRAY010000026.1"/>
</dbReference>